<dbReference type="EMBL" id="ML769471">
    <property type="protein sequence ID" value="KAE9399313.1"/>
    <property type="molecule type" value="Genomic_DNA"/>
</dbReference>
<evidence type="ECO:0000256" key="1">
    <source>
        <dbReference type="ARBA" id="ARBA00007992"/>
    </source>
</evidence>
<sequence>MAVPKKNSVQPQRHRLHFLIIGAGICGLSAAIALRRVGHKVTVIDKDLTLDKPTLKEIASKSETINMLSYKTGEYLGSIQWNRDILKETRGEFGMTSYPALRALLYRHAISLGALIRFGAKAVCLNVFSDSPSVTLDCGDSIHADILIGADGVHGVTRKYVVASTDAPTGLFDNENWSRKDIKSNNEGMRSREEKNEASAEAKEEEEEGLNMFSVSIPKKSILNDPKLEYLINRRDNAMFVWLGHEYSAVGFPSGESSDFSLCVYGPISTDKDLRFILRGAEPRLSRLASSSSDLGSTPACAPLAHEHVLDQWVQGSLVVIGEAAHPLPPGSMQSCALSVEDGAVLAKLFAFQLSDGGPLSPHIPTLLAAFQSIRHPRCASMQIKEVGIAHYMTMPGDSGAERDMRDQGMRARRDTIGITVVPIQVTTPMDMYFGADYDEDEQDSEGTSPEWAEIEAFAYEAEEEAEEWWCSWGRFQIGRGTWPKTRTCAGSGDGVKVSETDLEAGLGANVFNFASASGLSASHSVTSLLSYPSLSLSSHSSYIPTSSMDKGNLDPASLAEFSWNHSKTNKRGELCSFLV</sequence>
<dbReference type="InterPro" id="IPR050493">
    <property type="entry name" value="FAD-dep_Monooxygenase_BioMet"/>
</dbReference>
<evidence type="ECO:0000256" key="3">
    <source>
        <dbReference type="ARBA" id="ARBA00023033"/>
    </source>
</evidence>
<feature type="compositionally biased region" description="Basic and acidic residues" evidence="4">
    <location>
        <begin position="182"/>
        <end position="202"/>
    </location>
</feature>
<evidence type="ECO:0000259" key="6">
    <source>
        <dbReference type="Pfam" id="PF07992"/>
    </source>
</evidence>
<dbReference type="InterPro" id="IPR023753">
    <property type="entry name" value="FAD/NAD-binding_dom"/>
</dbReference>
<keyword evidence="5" id="KW-0812">Transmembrane</keyword>
<keyword evidence="5" id="KW-1133">Transmembrane helix</keyword>
<evidence type="ECO:0000256" key="5">
    <source>
        <dbReference type="SAM" id="Phobius"/>
    </source>
</evidence>
<dbReference type="PRINTS" id="PR00420">
    <property type="entry name" value="RNGMNOXGNASE"/>
</dbReference>
<keyword evidence="3" id="KW-0503">Monooxygenase</keyword>
<keyword evidence="5" id="KW-0472">Membrane</keyword>
<dbReference type="Proteomes" id="UP000799118">
    <property type="component" value="Unassembled WGS sequence"/>
</dbReference>
<gene>
    <name evidence="7" type="ORF">BT96DRAFT_1103025</name>
</gene>
<dbReference type="InterPro" id="IPR036188">
    <property type="entry name" value="FAD/NAD-bd_sf"/>
</dbReference>
<organism evidence="7 8">
    <name type="scientific">Gymnopus androsaceus JB14</name>
    <dbReference type="NCBI Taxonomy" id="1447944"/>
    <lineage>
        <taxon>Eukaryota</taxon>
        <taxon>Fungi</taxon>
        <taxon>Dikarya</taxon>
        <taxon>Basidiomycota</taxon>
        <taxon>Agaricomycotina</taxon>
        <taxon>Agaricomycetes</taxon>
        <taxon>Agaricomycetidae</taxon>
        <taxon>Agaricales</taxon>
        <taxon>Marasmiineae</taxon>
        <taxon>Omphalotaceae</taxon>
        <taxon>Gymnopus</taxon>
    </lineage>
</organism>
<accession>A0A6A4HMS4</accession>
<comment type="similarity">
    <text evidence="1">Belongs to the paxM FAD-dependent monooxygenase family.</text>
</comment>
<dbReference type="PANTHER" id="PTHR13789">
    <property type="entry name" value="MONOOXYGENASE"/>
    <property type="match status" value="1"/>
</dbReference>
<evidence type="ECO:0000313" key="7">
    <source>
        <dbReference type="EMBL" id="KAE9399313.1"/>
    </source>
</evidence>
<evidence type="ECO:0000256" key="2">
    <source>
        <dbReference type="ARBA" id="ARBA00023002"/>
    </source>
</evidence>
<dbReference type="Gene3D" id="3.50.50.60">
    <property type="entry name" value="FAD/NAD(P)-binding domain"/>
    <property type="match status" value="1"/>
</dbReference>
<keyword evidence="2" id="KW-0560">Oxidoreductase</keyword>
<dbReference type="GO" id="GO:0004497">
    <property type="term" value="F:monooxygenase activity"/>
    <property type="evidence" value="ECO:0007669"/>
    <property type="project" value="UniProtKB-KW"/>
</dbReference>
<protein>
    <submittedName>
        <fullName evidence="7">FAD/NAD(P)-binding domain-containing protein</fullName>
    </submittedName>
</protein>
<feature type="transmembrane region" description="Helical" evidence="5">
    <location>
        <begin position="16"/>
        <end position="34"/>
    </location>
</feature>
<feature type="domain" description="FAD/NAD(P)-binding" evidence="6">
    <location>
        <begin position="18"/>
        <end position="136"/>
    </location>
</feature>
<evidence type="ECO:0000313" key="8">
    <source>
        <dbReference type="Proteomes" id="UP000799118"/>
    </source>
</evidence>
<keyword evidence="8" id="KW-1185">Reference proteome</keyword>
<dbReference type="PANTHER" id="PTHR13789:SF309">
    <property type="entry name" value="PUTATIVE (AFU_ORTHOLOGUE AFUA_6G14510)-RELATED"/>
    <property type="match status" value="1"/>
</dbReference>
<reference evidence="7" key="1">
    <citation type="journal article" date="2019" name="Environ. Microbiol.">
        <title>Fungal ecological strategies reflected in gene transcription - a case study of two litter decomposers.</title>
        <authorList>
            <person name="Barbi F."/>
            <person name="Kohler A."/>
            <person name="Barry K."/>
            <person name="Baskaran P."/>
            <person name="Daum C."/>
            <person name="Fauchery L."/>
            <person name="Ihrmark K."/>
            <person name="Kuo A."/>
            <person name="LaButti K."/>
            <person name="Lipzen A."/>
            <person name="Morin E."/>
            <person name="Grigoriev I.V."/>
            <person name="Henrissat B."/>
            <person name="Lindahl B."/>
            <person name="Martin F."/>
        </authorList>
    </citation>
    <scope>NUCLEOTIDE SEQUENCE</scope>
    <source>
        <strain evidence="7">JB14</strain>
    </source>
</reference>
<proteinExistence type="inferred from homology"/>
<dbReference type="SUPFAM" id="SSF51905">
    <property type="entry name" value="FAD/NAD(P)-binding domain"/>
    <property type="match status" value="1"/>
</dbReference>
<evidence type="ECO:0000256" key="4">
    <source>
        <dbReference type="SAM" id="MobiDB-lite"/>
    </source>
</evidence>
<dbReference type="Pfam" id="PF07992">
    <property type="entry name" value="Pyr_redox_2"/>
    <property type="match status" value="1"/>
</dbReference>
<name>A0A6A4HMS4_9AGAR</name>
<feature type="region of interest" description="Disordered" evidence="4">
    <location>
        <begin position="182"/>
        <end position="207"/>
    </location>
</feature>
<dbReference type="AlphaFoldDB" id="A0A6A4HMS4"/>
<dbReference type="OrthoDB" id="420606at2759"/>